<dbReference type="EMBL" id="CP091430">
    <property type="protein sequence ID" value="UVI30231.1"/>
    <property type="molecule type" value="Genomic_DNA"/>
</dbReference>
<protein>
    <submittedName>
        <fullName evidence="4">NHL repeat-containing protein</fullName>
    </submittedName>
</protein>
<proteinExistence type="predicted"/>
<dbReference type="InterPro" id="IPR001258">
    <property type="entry name" value="NHL_repeat"/>
</dbReference>
<organism evidence="4 5">
    <name type="scientific">Paenibacillus spongiae</name>
    <dbReference type="NCBI Taxonomy" id="2909671"/>
    <lineage>
        <taxon>Bacteria</taxon>
        <taxon>Bacillati</taxon>
        <taxon>Bacillota</taxon>
        <taxon>Bacilli</taxon>
        <taxon>Bacillales</taxon>
        <taxon>Paenibacillaceae</taxon>
        <taxon>Paenibacillus</taxon>
    </lineage>
</organism>
<evidence type="ECO:0000313" key="4">
    <source>
        <dbReference type="EMBL" id="UVI30231.1"/>
    </source>
</evidence>
<dbReference type="Gene3D" id="2.120.10.30">
    <property type="entry name" value="TolB, C-terminal domain"/>
    <property type="match status" value="2"/>
</dbReference>
<dbReference type="InterPro" id="IPR011042">
    <property type="entry name" value="6-blade_b-propeller_TolB-like"/>
</dbReference>
<keyword evidence="5" id="KW-1185">Reference proteome</keyword>
<evidence type="ECO:0000256" key="2">
    <source>
        <dbReference type="SAM" id="Phobius"/>
    </source>
</evidence>
<evidence type="ECO:0000256" key="1">
    <source>
        <dbReference type="ARBA" id="ARBA00022737"/>
    </source>
</evidence>
<dbReference type="InterPro" id="IPR011990">
    <property type="entry name" value="TPR-like_helical_dom_sf"/>
</dbReference>
<evidence type="ECO:0000256" key="3">
    <source>
        <dbReference type="SAM" id="SignalP"/>
    </source>
</evidence>
<evidence type="ECO:0000313" key="5">
    <source>
        <dbReference type="Proteomes" id="UP001057877"/>
    </source>
</evidence>
<keyword evidence="3" id="KW-0732">Signal</keyword>
<dbReference type="SUPFAM" id="SSF48452">
    <property type="entry name" value="TPR-like"/>
    <property type="match status" value="1"/>
</dbReference>
<sequence>MKKIILSIVSFVILASIAPVANASAPYESYNYNYYEEAVPMPAAYMPSKSISGQDLGVGHFRDPNDMYIAEDGFIYILDSGNNRIVVADRNWKLIRIIAEFQNEGKKDGFKNPEGIFVKGDRIYVADTENQRIVILSAEGELVRMLENPKSEVLPPNFKFYPRKITVDNADRVFVIARGVFEGIMQFDEKGKFIGYAGTIKIQSNPADLLWRRLATKAQREKMALFVPTEFSNVDIDRKGFVYATNIDPGSEMPVKRLNPAGEDVLKRYGYHPVRGDIQFLLRGAMGGPSKLTDIKVLDNGMFIVLDSLRNRVFCYDADGNLLYMFGSKGNQLGTFKSPAAVEGIGETIAVLDRGGARVVLFETTEFGHQVNQAVALHHNGEDEKAADAWREVLRLNANYDIAYIGIGKSLLMEKRSGEAIAYFEKGMNRKYYSVAYKQYRKEKMKEHIGTFLTGCVVLFLAWIAYKIVKTWRRRKGRRRNATF</sequence>
<reference evidence="4" key="1">
    <citation type="submission" date="2022-01" db="EMBL/GenBank/DDBJ databases">
        <title>Paenibacillus spongiae sp. nov., isolated from marine sponge.</title>
        <authorList>
            <person name="Li Z."/>
            <person name="Zhang M."/>
        </authorList>
    </citation>
    <scope>NUCLEOTIDE SEQUENCE</scope>
    <source>
        <strain evidence="4">PHS-Z3</strain>
    </source>
</reference>
<dbReference type="RefSeq" id="WP_258386301.1">
    <property type="nucleotide sequence ID" value="NZ_CP091430.1"/>
</dbReference>
<feature type="chain" id="PRO_5046958434" evidence="3">
    <location>
        <begin position="22"/>
        <end position="484"/>
    </location>
</feature>
<keyword evidence="1" id="KW-0677">Repeat</keyword>
<dbReference type="Pfam" id="PF01436">
    <property type="entry name" value="NHL"/>
    <property type="match status" value="2"/>
</dbReference>
<name>A0ABY5S8J4_9BACL</name>
<dbReference type="InterPro" id="IPR050952">
    <property type="entry name" value="TRIM-NHL_E3_ligases"/>
</dbReference>
<dbReference type="CDD" id="cd05819">
    <property type="entry name" value="NHL"/>
    <property type="match status" value="1"/>
</dbReference>
<dbReference type="Proteomes" id="UP001057877">
    <property type="component" value="Chromosome"/>
</dbReference>
<feature type="transmembrane region" description="Helical" evidence="2">
    <location>
        <begin position="449"/>
        <end position="469"/>
    </location>
</feature>
<keyword evidence="2" id="KW-0472">Membrane</keyword>
<dbReference type="SUPFAM" id="SSF101898">
    <property type="entry name" value="NHL repeat"/>
    <property type="match status" value="2"/>
</dbReference>
<gene>
    <name evidence="4" type="ORF">L1F29_33520</name>
</gene>
<accession>A0ABY5S8J4</accession>
<keyword evidence="2" id="KW-0812">Transmembrane</keyword>
<keyword evidence="2" id="KW-1133">Transmembrane helix</keyword>
<dbReference type="PANTHER" id="PTHR24104:SF25">
    <property type="entry name" value="PROTEIN LIN-41"/>
    <property type="match status" value="1"/>
</dbReference>
<feature type="signal peptide" evidence="3">
    <location>
        <begin position="1"/>
        <end position="21"/>
    </location>
</feature>
<dbReference type="PANTHER" id="PTHR24104">
    <property type="entry name" value="E3 UBIQUITIN-PROTEIN LIGASE NHLRC1-RELATED"/>
    <property type="match status" value="1"/>
</dbReference>